<keyword evidence="6" id="KW-1185">Reference proteome</keyword>
<keyword evidence="2" id="KW-1133">Transmembrane helix</keyword>
<dbReference type="Pfam" id="PF19040">
    <property type="entry name" value="SGNH"/>
    <property type="match status" value="1"/>
</dbReference>
<dbReference type="InterPro" id="IPR002656">
    <property type="entry name" value="Acyl_transf_3_dom"/>
</dbReference>
<reference evidence="5" key="1">
    <citation type="journal article" date="2014" name="Int. J. Syst. Evol. Microbiol.">
        <title>Complete genome sequence of Corynebacterium casei LMG S-19264T (=DSM 44701T), isolated from a smear-ripened cheese.</title>
        <authorList>
            <consortium name="US DOE Joint Genome Institute (JGI-PGF)"/>
            <person name="Walter F."/>
            <person name="Albersmeier A."/>
            <person name="Kalinowski J."/>
            <person name="Ruckert C."/>
        </authorList>
    </citation>
    <scope>NUCLEOTIDE SEQUENCE</scope>
    <source>
        <strain evidence="5">CGMCC 4.7398</strain>
    </source>
</reference>
<feature type="transmembrane region" description="Helical" evidence="2">
    <location>
        <begin position="312"/>
        <end position="332"/>
    </location>
</feature>
<keyword evidence="2" id="KW-0812">Transmembrane</keyword>
<dbReference type="GO" id="GO:0016747">
    <property type="term" value="F:acyltransferase activity, transferring groups other than amino-acyl groups"/>
    <property type="evidence" value="ECO:0007669"/>
    <property type="project" value="InterPro"/>
</dbReference>
<evidence type="ECO:0000313" key="6">
    <source>
        <dbReference type="Proteomes" id="UP000627369"/>
    </source>
</evidence>
<feature type="domain" description="Acyltransferase 3" evidence="3">
    <location>
        <begin position="62"/>
        <end position="392"/>
    </location>
</feature>
<feature type="transmembrane region" description="Helical" evidence="2">
    <location>
        <begin position="344"/>
        <end position="368"/>
    </location>
</feature>
<feature type="domain" description="SGNH" evidence="4">
    <location>
        <begin position="511"/>
        <end position="720"/>
    </location>
</feature>
<dbReference type="PANTHER" id="PTHR23028">
    <property type="entry name" value="ACETYLTRANSFERASE"/>
    <property type="match status" value="1"/>
</dbReference>
<dbReference type="InterPro" id="IPR050879">
    <property type="entry name" value="Acyltransferase_3"/>
</dbReference>
<evidence type="ECO:0000259" key="4">
    <source>
        <dbReference type="Pfam" id="PF19040"/>
    </source>
</evidence>
<name>A0A919G6B2_9MICO</name>
<evidence type="ECO:0000313" key="5">
    <source>
        <dbReference type="EMBL" id="GHH78561.1"/>
    </source>
</evidence>
<organism evidence="5 6">
    <name type="scientific">Promicromonospora soli</name>
    <dbReference type="NCBI Taxonomy" id="2035533"/>
    <lineage>
        <taxon>Bacteria</taxon>
        <taxon>Bacillati</taxon>
        <taxon>Actinomycetota</taxon>
        <taxon>Actinomycetes</taxon>
        <taxon>Micrococcales</taxon>
        <taxon>Promicromonosporaceae</taxon>
        <taxon>Promicromonospora</taxon>
    </lineage>
</organism>
<keyword evidence="5" id="KW-0808">Transferase</keyword>
<feature type="transmembrane region" description="Helical" evidence="2">
    <location>
        <begin position="127"/>
        <end position="146"/>
    </location>
</feature>
<dbReference type="Proteomes" id="UP000627369">
    <property type="component" value="Unassembled WGS sequence"/>
</dbReference>
<keyword evidence="2" id="KW-0472">Membrane</keyword>
<protein>
    <submittedName>
        <fullName evidence="5">Acyltransferase</fullName>
    </submittedName>
</protein>
<accession>A0A919G6B2</accession>
<feature type="transmembrane region" description="Helical" evidence="2">
    <location>
        <begin position="224"/>
        <end position="244"/>
    </location>
</feature>
<dbReference type="EMBL" id="BNAS01000007">
    <property type="protein sequence ID" value="GHH78561.1"/>
    <property type="molecule type" value="Genomic_DNA"/>
</dbReference>
<feature type="transmembrane region" description="Helical" evidence="2">
    <location>
        <begin position="199"/>
        <end position="217"/>
    </location>
</feature>
<feature type="region of interest" description="Disordered" evidence="1">
    <location>
        <begin position="1"/>
        <end position="60"/>
    </location>
</feature>
<dbReference type="Pfam" id="PF01757">
    <property type="entry name" value="Acyl_transf_3"/>
    <property type="match status" value="1"/>
</dbReference>
<keyword evidence="5" id="KW-0012">Acyltransferase</keyword>
<feature type="transmembrane region" description="Helical" evidence="2">
    <location>
        <begin position="287"/>
        <end position="306"/>
    </location>
</feature>
<feature type="transmembrane region" description="Helical" evidence="2">
    <location>
        <begin position="374"/>
        <end position="396"/>
    </location>
</feature>
<dbReference type="GO" id="GO:0009103">
    <property type="term" value="P:lipopolysaccharide biosynthetic process"/>
    <property type="evidence" value="ECO:0007669"/>
    <property type="project" value="TreeGrafter"/>
</dbReference>
<dbReference type="AlphaFoldDB" id="A0A919G6B2"/>
<dbReference type="PANTHER" id="PTHR23028:SF53">
    <property type="entry name" value="ACYL_TRANSF_3 DOMAIN-CONTAINING PROTEIN"/>
    <property type="match status" value="1"/>
</dbReference>
<evidence type="ECO:0000256" key="1">
    <source>
        <dbReference type="SAM" id="MobiDB-lite"/>
    </source>
</evidence>
<evidence type="ECO:0000259" key="3">
    <source>
        <dbReference type="Pfam" id="PF01757"/>
    </source>
</evidence>
<feature type="transmembrane region" description="Helical" evidence="2">
    <location>
        <begin position="408"/>
        <end position="430"/>
    </location>
</feature>
<dbReference type="InterPro" id="IPR043968">
    <property type="entry name" value="SGNH"/>
</dbReference>
<evidence type="ECO:0000256" key="2">
    <source>
        <dbReference type="SAM" id="Phobius"/>
    </source>
</evidence>
<feature type="transmembrane region" description="Helical" evidence="2">
    <location>
        <begin position="88"/>
        <end position="106"/>
    </location>
</feature>
<reference evidence="5" key="2">
    <citation type="submission" date="2020-09" db="EMBL/GenBank/DDBJ databases">
        <authorList>
            <person name="Sun Q."/>
            <person name="Zhou Y."/>
        </authorList>
    </citation>
    <scope>NUCLEOTIDE SEQUENCE</scope>
    <source>
        <strain evidence="5">CGMCC 4.7398</strain>
    </source>
</reference>
<comment type="caution">
    <text evidence="5">The sequence shown here is derived from an EMBL/GenBank/DDBJ whole genome shotgun (WGS) entry which is preliminary data.</text>
</comment>
<proteinExistence type="predicted"/>
<dbReference type="GO" id="GO:0016020">
    <property type="term" value="C:membrane"/>
    <property type="evidence" value="ECO:0007669"/>
    <property type="project" value="TreeGrafter"/>
</dbReference>
<feature type="transmembrane region" description="Helical" evidence="2">
    <location>
        <begin position="256"/>
        <end position="275"/>
    </location>
</feature>
<sequence length="745" mass="80628">MRGHGPQSDPEVPQVTVVSSPLPRAFGPADLDTTADAQFAQGDAPRPPAGRTPGARPATHIPELHGLRGLALALVVAFHLFGNGRVSGGVDVFLVLSGFLATGSLLRRAERRELRLGEHYGRTFSRLVPPALVVLVATAALVWWVMPRGIWVQTGREILASALYYVNWEMIAGQLAYGAAGPQTSPLQHFWSMSVQGQFFLAWPIVVLIVVALARLARISPRALLIVVVGGTTTASFVFAQELHVVDQPVAYFHSWARFWELGVGGFLALVLPWLRLPGFLRPPLGWAGLGLVVSSGFVLDGGALFPGEWALWPVAGALLVLLGSGGSAVWGPRGLLQVAPLRFVADISYALYLWHWPLLIAYLHYTGLERPDWFGAAVIMTASVMLSWLTTKLVANPAQRFRERFGGVPALVAAVLCVSLVAGGTVAALRELERQDAELLARAEAVADAVDESGPSEYPGALALSPAYQDPVPDGVQVQPAPAVAAQDRPDVDGDGCIEGSRTPVSDTPLTCVLNDEPDPEQVVVMVGDSHTIQWSPAMTEVGEEENWRVLLMARRGCRLAASVEPPNPDNMCWTWRVNTLELLERMRPDAVLVVGSRTSPTEPGDTVSPAEVRAWKRLGSAGIRVVTLRDNPRFGFDVPACMEEQPDGFGCARARADVFSPVNPVENAKGVPQSAAHIDLTRFICREQLCEGVVGNVLIYRDDNHMTATYATTLARPLHQALRAKAKWLFVDPMRGPSVRMRF</sequence>
<gene>
    <name evidence="5" type="ORF">GCM10017772_42230</name>
</gene>